<keyword evidence="2" id="KW-1185">Reference proteome</keyword>
<comment type="caution">
    <text evidence="1">The sequence shown here is derived from an EMBL/GenBank/DDBJ whole genome shotgun (WGS) entry which is preliminary data.</text>
</comment>
<evidence type="ECO:0000313" key="1">
    <source>
        <dbReference type="EMBL" id="PJZ02894.1"/>
    </source>
</evidence>
<dbReference type="PANTHER" id="PTHR32305:SF15">
    <property type="entry name" value="PROTEIN RHSA-RELATED"/>
    <property type="match status" value="1"/>
</dbReference>
<protein>
    <recommendedName>
        <fullName evidence="3">Toxin</fullName>
    </recommendedName>
</protein>
<dbReference type="Proteomes" id="UP000232062">
    <property type="component" value="Unassembled WGS sequence"/>
</dbReference>
<evidence type="ECO:0000313" key="2">
    <source>
        <dbReference type="Proteomes" id="UP000232062"/>
    </source>
</evidence>
<dbReference type="InterPro" id="IPR050708">
    <property type="entry name" value="T6SS_VgrG/RHS"/>
</dbReference>
<dbReference type="EMBL" id="PIQI01000030">
    <property type="protein sequence ID" value="PJZ02894.1"/>
    <property type="molecule type" value="Genomic_DNA"/>
</dbReference>
<dbReference type="InterPro" id="IPR041508">
    <property type="entry name" value="TcC-like_repeat"/>
</dbReference>
<gene>
    <name evidence="1" type="ORF">PRCB_24550</name>
</gene>
<dbReference type="AlphaFoldDB" id="A0A2M9W5W5"/>
<dbReference type="NCBIfam" id="TIGR03696">
    <property type="entry name" value="Rhs_assc_core"/>
    <property type="match status" value="1"/>
</dbReference>
<dbReference type="OrthoDB" id="8596416at2"/>
<reference evidence="1 2" key="1">
    <citation type="submission" date="2017-11" db="EMBL/GenBank/DDBJ databases">
        <title>The genome sequence of Pantoea rodasii DSM 26611.</title>
        <authorList>
            <person name="Gao J."/>
            <person name="Mao X."/>
            <person name="Sun J."/>
        </authorList>
    </citation>
    <scope>NUCLEOTIDE SEQUENCE [LARGE SCALE GENOMIC DNA]</scope>
    <source>
        <strain evidence="1 2">DSM 26611</strain>
    </source>
</reference>
<dbReference type="PANTHER" id="PTHR32305">
    <property type="match status" value="1"/>
</dbReference>
<dbReference type="InterPro" id="IPR025968">
    <property type="entry name" value="YwqJ_deaminase"/>
</dbReference>
<dbReference type="InterPro" id="IPR022385">
    <property type="entry name" value="Rhs_assc_core"/>
</dbReference>
<proteinExistence type="predicted"/>
<dbReference type="RefSeq" id="WP_100704199.1">
    <property type="nucleotide sequence ID" value="NZ_PIQI01000030.1"/>
</dbReference>
<dbReference type="Pfam" id="PF18807">
    <property type="entry name" value="TTc_toxin_rep"/>
    <property type="match status" value="1"/>
</dbReference>
<evidence type="ECO:0008006" key="3">
    <source>
        <dbReference type="Google" id="ProtNLM"/>
    </source>
</evidence>
<dbReference type="Pfam" id="PF14431">
    <property type="entry name" value="YwqJ-deaminase"/>
    <property type="match status" value="1"/>
</dbReference>
<accession>A0A2M9W5W5</accession>
<sequence>MSSSLYSRTPSVTVLDNRGLTVCDIAYHRHPDNPEVTRERITRHQYDTRGFLTQSADPRLHEAGLANFSYRTDLTGNVLRSQGVDNGTTVALNDAAGRPFRAVSATGIICTFQYEGTGLPGRPVSITEQNTGEAARITERFVWAGNSAEEKALNLAGACVSHYDTAGLTETGSVALTGVPLSVTRRLLRDADNPDVAADWQGTDASAWNDLHDAETYTTLSTADATGAVLTTTDAKGNLQRVAYDVAGLLSGSWLTLKGGTEQVIVQSLTYSAAGQKLREEHGNGVVTTYTYEAETQLLIGLKTERPAGHASGAKVLQDLRYEYDPVGNVLKISNDAEETRFWRNQKVEPENAYVYDSLYQLVSATGREMAGAGQQGSRSPSATVPLPTDSSAFTGYTCTYSYDNAGNLTQIRHSAPATNNSYTTKITVSDKSNRGVLGILTENPSDVDALFTAGGQQKQLQPGQSLVWTVRNELLKVTPVVRDGDIGDRESYRYDAGSQRLLKVSVQKTGNSTQAQRALYLPNLELRTTKAGDTLTESLQVITAGEAGRAQVRVLHWESEVPEDISNDQLRYSYDNLTGSCGLELDGDGNVVSMEEYYPYGGTAVWTARSAVEANYKTVRYSGKERDPTGLYYYGYRYYQPWAGRWLGADPAGTVDGLNLFRMCRNNPVSLLDPDGTAPLEWLNLAPKKSSSDVTAAIYSNRNTEYGLPANVGAYYGKFNAKTQGILQITANNESELDNIKQEVISKYSKASSADAEKKAQTAHSKAADKMKFTRSKLKKYAAHAGYAVINNSTNEESGQGSEGAPTYRDSFLNLEGSLEKKKTFPGVTLINENIKSGFEEYSPDKLKKLTGPRRWKPEASLGYYVVTNIESFISGIRKQYSTKDYPLHPVVENRIREHVSGNNGILPKMAGIAGLHAEVQALNAILSSSKDGAYSHSLSHSYIFTQRLVGAGQENPAGADFPACFNCSGILSGLEHVMTGRVEHHSRLRRRKSF</sequence>
<organism evidence="1 2">
    <name type="scientific">Pantoea rodasii</name>
    <dbReference type="NCBI Taxonomy" id="1076549"/>
    <lineage>
        <taxon>Bacteria</taxon>
        <taxon>Pseudomonadati</taxon>
        <taxon>Pseudomonadota</taxon>
        <taxon>Gammaproteobacteria</taxon>
        <taxon>Enterobacterales</taxon>
        <taxon>Erwiniaceae</taxon>
        <taxon>Pantoea</taxon>
    </lineage>
</organism>
<dbReference type="Gene3D" id="2.180.10.10">
    <property type="entry name" value="RHS repeat-associated core"/>
    <property type="match status" value="1"/>
</dbReference>
<name>A0A2M9W5W5_9GAMM</name>